<feature type="region of interest" description="Disordered" evidence="1">
    <location>
        <begin position="1"/>
        <end position="64"/>
    </location>
</feature>
<evidence type="ECO:0000256" key="2">
    <source>
        <dbReference type="SAM" id="Phobius"/>
    </source>
</evidence>
<comment type="caution">
    <text evidence="4">The sequence shown here is derived from an EMBL/GenBank/DDBJ whole genome shotgun (WGS) entry which is preliminary data.</text>
</comment>
<feature type="compositionally biased region" description="Basic and acidic residues" evidence="1">
    <location>
        <begin position="1"/>
        <end position="40"/>
    </location>
</feature>
<accession>A0A3N4ZNV0</accession>
<keyword evidence="2" id="KW-0472">Membrane</keyword>
<organism evidence="4 5">
    <name type="scientific">Georgenia muralis</name>
    <dbReference type="NCBI Taxonomy" id="154117"/>
    <lineage>
        <taxon>Bacteria</taxon>
        <taxon>Bacillati</taxon>
        <taxon>Actinomycetota</taxon>
        <taxon>Actinomycetes</taxon>
        <taxon>Micrococcales</taxon>
        <taxon>Bogoriellaceae</taxon>
        <taxon>Georgenia</taxon>
    </lineage>
</organism>
<dbReference type="AlphaFoldDB" id="A0A3N4ZNV0"/>
<gene>
    <name evidence="4" type="ORF">EDD32_1848</name>
</gene>
<dbReference type="InterPro" id="IPR005183">
    <property type="entry name" value="DUF305_CopM-like"/>
</dbReference>
<protein>
    <submittedName>
        <fullName evidence="4">Uncharacterized protein (DUF305 family)</fullName>
    </submittedName>
</protein>
<feature type="compositionally biased region" description="Low complexity" evidence="1">
    <location>
        <begin position="41"/>
        <end position="55"/>
    </location>
</feature>
<evidence type="ECO:0000259" key="3">
    <source>
        <dbReference type="Pfam" id="PF03713"/>
    </source>
</evidence>
<keyword evidence="2" id="KW-1133">Transmembrane helix</keyword>
<proteinExistence type="predicted"/>
<dbReference type="Gene3D" id="1.20.1260.10">
    <property type="match status" value="1"/>
</dbReference>
<keyword evidence="2" id="KW-0812">Transmembrane</keyword>
<reference evidence="4 5" key="1">
    <citation type="submission" date="2018-11" db="EMBL/GenBank/DDBJ databases">
        <title>Sequencing the genomes of 1000 actinobacteria strains.</title>
        <authorList>
            <person name="Klenk H.-P."/>
        </authorList>
    </citation>
    <scope>NUCLEOTIDE SEQUENCE [LARGE SCALE GENOMIC DNA]</scope>
    <source>
        <strain evidence="4 5">DSM 14418</strain>
    </source>
</reference>
<feature type="domain" description="DUF305" evidence="3">
    <location>
        <begin position="159"/>
        <end position="220"/>
    </location>
</feature>
<evidence type="ECO:0000256" key="1">
    <source>
        <dbReference type="SAM" id="MobiDB-lite"/>
    </source>
</evidence>
<dbReference type="Pfam" id="PF03713">
    <property type="entry name" value="DUF305"/>
    <property type="match status" value="1"/>
</dbReference>
<feature type="transmembrane region" description="Helical" evidence="2">
    <location>
        <begin position="132"/>
        <end position="150"/>
    </location>
</feature>
<feature type="transmembrane region" description="Helical" evidence="2">
    <location>
        <begin position="73"/>
        <end position="93"/>
    </location>
</feature>
<keyword evidence="5" id="KW-1185">Reference proteome</keyword>
<name>A0A3N4ZNV0_9MICO</name>
<dbReference type="InterPro" id="IPR012347">
    <property type="entry name" value="Ferritin-like"/>
</dbReference>
<feature type="transmembrane region" description="Helical" evidence="2">
    <location>
        <begin position="105"/>
        <end position="125"/>
    </location>
</feature>
<dbReference type="Proteomes" id="UP000280726">
    <property type="component" value="Unassembled WGS sequence"/>
</dbReference>
<sequence>MSEMSHQDDRPSGSAADGRDGGGGDGGRPHEGQEQSHEGHGQSQQGHGQSQQGHGQSHEGHGQSHGKGMYLRFAAMILTGMVVMYFVMFVGSWEWSHIRFSQSRVFMAITMGGAMGLVMLAWMLNMYKSAKANVAVVAVSLLLLGGGAALDRSQATVDDTAFMRGMIPHHSLAITRSERAGIEDVRVCELAVEISEAQRREIFEMDWLIEDIARNGVAATAEEAQARPVPDYDEPAERDCAG</sequence>
<feature type="region of interest" description="Disordered" evidence="1">
    <location>
        <begin position="222"/>
        <end position="242"/>
    </location>
</feature>
<evidence type="ECO:0000313" key="5">
    <source>
        <dbReference type="Proteomes" id="UP000280726"/>
    </source>
</evidence>
<dbReference type="EMBL" id="RKRA01000001">
    <property type="protein sequence ID" value="RPF27368.1"/>
    <property type="molecule type" value="Genomic_DNA"/>
</dbReference>
<evidence type="ECO:0000313" key="4">
    <source>
        <dbReference type="EMBL" id="RPF27368.1"/>
    </source>
</evidence>